<evidence type="ECO:0000313" key="1">
    <source>
        <dbReference type="EMBL" id="KAI0037183.1"/>
    </source>
</evidence>
<protein>
    <submittedName>
        <fullName evidence="1">Uncharacterized protein</fullName>
    </submittedName>
</protein>
<comment type="caution">
    <text evidence="1">The sequence shown here is derived from an EMBL/GenBank/DDBJ whole genome shotgun (WGS) entry which is preliminary data.</text>
</comment>
<accession>A0ACB8QZE7</accession>
<proteinExistence type="predicted"/>
<dbReference type="EMBL" id="MU273465">
    <property type="protein sequence ID" value="KAI0037183.1"/>
    <property type="molecule type" value="Genomic_DNA"/>
</dbReference>
<sequence length="106" mass="12104">MSGSRSLEDTYEAQNDQRLDDLHAKIRTLRGVTTDIHDDVERQNLVLDNTGNTFSQLSSGLSASANRMMRSFSPGTLSILRIAFFIFGFFIGIWLVRLIMLWMGWM</sequence>
<keyword evidence="2" id="KW-1185">Reference proteome</keyword>
<dbReference type="Proteomes" id="UP000814128">
    <property type="component" value="Unassembled WGS sequence"/>
</dbReference>
<evidence type="ECO:0000313" key="2">
    <source>
        <dbReference type="Proteomes" id="UP000814128"/>
    </source>
</evidence>
<gene>
    <name evidence="1" type="ORF">K488DRAFT_75509</name>
</gene>
<name>A0ACB8QZE7_9AGAM</name>
<organism evidence="1 2">
    <name type="scientific">Vararia minispora EC-137</name>
    <dbReference type="NCBI Taxonomy" id="1314806"/>
    <lineage>
        <taxon>Eukaryota</taxon>
        <taxon>Fungi</taxon>
        <taxon>Dikarya</taxon>
        <taxon>Basidiomycota</taxon>
        <taxon>Agaricomycotina</taxon>
        <taxon>Agaricomycetes</taxon>
        <taxon>Russulales</taxon>
        <taxon>Lachnocladiaceae</taxon>
        <taxon>Vararia</taxon>
    </lineage>
</organism>
<reference evidence="1" key="1">
    <citation type="submission" date="2021-02" db="EMBL/GenBank/DDBJ databases">
        <authorList>
            <consortium name="DOE Joint Genome Institute"/>
            <person name="Ahrendt S."/>
            <person name="Looney B.P."/>
            <person name="Miyauchi S."/>
            <person name="Morin E."/>
            <person name="Drula E."/>
            <person name="Courty P.E."/>
            <person name="Chicoki N."/>
            <person name="Fauchery L."/>
            <person name="Kohler A."/>
            <person name="Kuo A."/>
            <person name="Labutti K."/>
            <person name="Pangilinan J."/>
            <person name="Lipzen A."/>
            <person name="Riley R."/>
            <person name="Andreopoulos W."/>
            <person name="He G."/>
            <person name="Johnson J."/>
            <person name="Barry K.W."/>
            <person name="Grigoriev I.V."/>
            <person name="Nagy L."/>
            <person name="Hibbett D."/>
            <person name="Henrissat B."/>
            <person name="Matheny P.B."/>
            <person name="Labbe J."/>
            <person name="Martin F."/>
        </authorList>
    </citation>
    <scope>NUCLEOTIDE SEQUENCE</scope>
    <source>
        <strain evidence="1">EC-137</strain>
    </source>
</reference>
<reference evidence="1" key="2">
    <citation type="journal article" date="2022" name="New Phytol.">
        <title>Evolutionary transition to the ectomycorrhizal habit in the genomes of a hyperdiverse lineage of mushroom-forming fungi.</title>
        <authorList>
            <person name="Looney B."/>
            <person name="Miyauchi S."/>
            <person name="Morin E."/>
            <person name="Drula E."/>
            <person name="Courty P.E."/>
            <person name="Kohler A."/>
            <person name="Kuo A."/>
            <person name="LaButti K."/>
            <person name="Pangilinan J."/>
            <person name="Lipzen A."/>
            <person name="Riley R."/>
            <person name="Andreopoulos W."/>
            <person name="He G."/>
            <person name="Johnson J."/>
            <person name="Nolan M."/>
            <person name="Tritt A."/>
            <person name="Barry K.W."/>
            <person name="Grigoriev I.V."/>
            <person name="Nagy L.G."/>
            <person name="Hibbett D."/>
            <person name="Henrissat B."/>
            <person name="Matheny P.B."/>
            <person name="Labbe J."/>
            <person name="Martin F.M."/>
        </authorList>
    </citation>
    <scope>NUCLEOTIDE SEQUENCE</scope>
    <source>
        <strain evidence="1">EC-137</strain>
    </source>
</reference>